<reference evidence="3" key="2">
    <citation type="submission" date="2008-08" db="EMBL/GenBank/DDBJ databases">
        <authorList>
            <consortium name="Diatom Consortium"/>
            <person name="Grigoriev I."/>
            <person name="Grimwood J."/>
            <person name="Kuo A."/>
            <person name="Otillar R.P."/>
            <person name="Salamov A."/>
            <person name="Detter J.C."/>
            <person name="Lindquist E."/>
            <person name="Shapiro H."/>
            <person name="Lucas S."/>
            <person name="Glavina del Rio T."/>
            <person name="Pitluck S."/>
            <person name="Rokhsar D."/>
            <person name="Bowler C."/>
        </authorList>
    </citation>
    <scope>GENOME REANNOTATION</scope>
    <source>
        <strain evidence="3">CCAP 1055/1</strain>
    </source>
</reference>
<dbReference type="HOGENOM" id="CLU_726601_0_0_1"/>
<dbReference type="KEGG" id="pti:PHATR_36992"/>
<dbReference type="GeneID" id="7204457"/>
<dbReference type="Proteomes" id="UP000000759">
    <property type="component" value="Chromosome 11"/>
</dbReference>
<dbReference type="InParanoid" id="B5Y483"/>
<sequence>MSKRFRRKAFLFRVCFLVLAGQVLLLCHRWAEEEQQEHYSVEILPRIHFTPAESNLSLKSSSALITEPSFSSGSQRRDELSDTLWPADTFRNRTLVVVLGSLRCGEAAWKSLYRNVLDVNNADLAVITQAKPKSDNSRHTVSLLQRAKYVWEVPSFTDWADALDLMAGGRAWRERVPEYYTDHESGILGGALNYSGSGAIIFWYRWFLTERIRELNWKSRYDRFVITRSDHFYLCPHDINELDPYFMWVPQGQTWGGVTDRYLVVNASNVLEALNILPPLLKNPSRYSNYLQRKVNTEHFLAMRWREQSLFPDKRNKFPRTMFVCMAREDALTSWKPLGIEVFPGVFTKYHIEFSTSQQACRMSRQERLDFIARKSNLLPT</sequence>
<evidence type="ECO:0000256" key="1">
    <source>
        <dbReference type="SAM" id="SignalP"/>
    </source>
</evidence>
<organism evidence="2 3">
    <name type="scientific">Phaeodactylum tricornutum (strain CCAP 1055/1)</name>
    <dbReference type="NCBI Taxonomy" id="556484"/>
    <lineage>
        <taxon>Eukaryota</taxon>
        <taxon>Sar</taxon>
        <taxon>Stramenopiles</taxon>
        <taxon>Ochrophyta</taxon>
        <taxon>Bacillariophyta</taxon>
        <taxon>Bacillariophyceae</taxon>
        <taxon>Bacillariophycidae</taxon>
        <taxon>Naviculales</taxon>
        <taxon>Phaeodactylaceae</taxon>
        <taxon>Phaeodactylum</taxon>
    </lineage>
</organism>
<feature type="signal peptide" evidence="1">
    <location>
        <begin position="1"/>
        <end position="25"/>
    </location>
</feature>
<reference evidence="2 3" key="1">
    <citation type="journal article" date="2008" name="Nature">
        <title>The Phaeodactylum genome reveals the evolutionary history of diatom genomes.</title>
        <authorList>
            <person name="Bowler C."/>
            <person name="Allen A.E."/>
            <person name="Badger J.H."/>
            <person name="Grimwood J."/>
            <person name="Jabbari K."/>
            <person name="Kuo A."/>
            <person name="Maheswari U."/>
            <person name="Martens C."/>
            <person name="Maumus F."/>
            <person name="Otillar R.P."/>
            <person name="Rayko E."/>
            <person name="Salamov A."/>
            <person name="Vandepoele K."/>
            <person name="Beszteri B."/>
            <person name="Gruber A."/>
            <person name="Heijde M."/>
            <person name="Katinka M."/>
            <person name="Mock T."/>
            <person name="Valentin K."/>
            <person name="Verret F."/>
            <person name="Berges J.A."/>
            <person name="Brownlee C."/>
            <person name="Cadoret J.P."/>
            <person name="Chiovitti A."/>
            <person name="Choi C.J."/>
            <person name="Coesel S."/>
            <person name="De Martino A."/>
            <person name="Detter J.C."/>
            <person name="Durkin C."/>
            <person name="Falciatore A."/>
            <person name="Fournet J."/>
            <person name="Haruta M."/>
            <person name="Huysman M.J."/>
            <person name="Jenkins B.D."/>
            <person name="Jiroutova K."/>
            <person name="Jorgensen R.E."/>
            <person name="Joubert Y."/>
            <person name="Kaplan A."/>
            <person name="Kroger N."/>
            <person name="Kroth P.G."/>
            <person name="La Roche J."/>
            <person name="Lindquist E."/>
            <person name="Lommer M."/>
            <person name="Martin-Jezequel V."/>
            <person name="Lopez P.J."/>
            <person name="Lucas S."/>
            <person name="Mangogna M."/>
            <person name="McGinnis K."/>
            <person name="Medlin L.K."/>
            <person name="Montsant A."/>
            <person name="Oudot-Le Secq M.P."/>
            <person name="Napoli C."/>
            <person name="Obornik M."/>
            <person name="Parker M.S."/>
            <person name="Petit J.L."/>
            <person name="Porcel B.M."/>
            <person name="Poulsen N."/>
            <person name="Robison M."/>
            <person name="Rychlewski L."/>
            <person name="Rynearson T.A."/>
            <person name="Schmutz J."/>
            <person name="Shapiro H."/>
            <person name="Siaut M."/>
            <person name="Stanley M."/>
            <person name="Sussman M.R."/>
            <person name="Taylor A.R."/>
            <person name="Vardi A."/>
            <person name="von Dassow P."/>
            <person name="Vyverman W."/>
            <person name="Willis A."/>
            <person name="Wyrwicz L.S."/>
            <person name="Rokhsar D.S."/>
            <person name="Weissenbach J."/>
            <person name="Armbrust E.V."/>
            <person name="Green B.R."/>
            <person name="Van de Peer Y."/>
            <person name="Grigoriev I.V."/>
        </authorList>
    </citation>
    <scope>NUCLEOTIDE SEQUENCE [LARGE SCALE GENOMIC DNA]</scope>
    <source>
        <strain evidence="2 3">CCAP 1055/1</strain>
    </source>
</reference>
<keyword evidence="1" id="KW-0732">Signal</keyword>
<accession>B5Y483</accession>
<gene>
    <name evidence="2" type="ORF">PHATR_36992</name>
</gene>
<feature type="chain" id="PRO_5002841254" evidence="1">
    <location>
        <begin position="26"/>
        <end position="381"/>
    </location>
</feature>
<name>B5Y483_PHATC</name>
<dbReference type="EMBL" id="CP001141">
    <property type="protein sequence ID" value="ACI65263.1"/>
    <property type="molecule type" value="Genomic_DNA"/>
</dbReference>
<dbReference type="eggNOG" id="ENOG502QYH1">
    <property type="taxonomic scope" value="Eukaryota"/>
</dbReference>
<dbReference type="OrthoDB" id="44644at2759"/>
<keyword evidence="3" id="KW-1185">Reference proteome</keyword>
<protein>
    <submittedName>
        <fullName evidence="2">Uncharacterized protein</fullName>
    </submittedName>
</protein>
<dbReference type="PaxDb" id="2850-Phatr36992"/>
<dbReference type="RefSeq" id="XP_002185793.1">
    <property type="nucleotide sequence ID" value="XM_002185757.1"/>
</dbReference>
<dbReference type="AlphaFoldDB" id="B5Y483"/>
<evidence type="ECO:0000313" key="3">
    <source>
        <dbReference type="Proteomes" id="UP000000759"/>
    </source>
</evidence>
<proteinExistence type="predicted"/>
<evidence type="ECO:0000313" key="2">
    <source>
        <dbReference type="EMBL" id="ACI65263.1"/>
    </source>
</evidence>